<dbReference type="EMBL" id="CP076405">
    <property type="protein sequence ID" value="QWQ19465.1"/>
    <property type="molecule type" value="Genomic_DNA"/>
</dbReference>
<evidence type="ECO:0000313" key="2">
    <source>
        <dbReference type="EMBL" id="OZS75201.1"/>
    </source>
</evidence>
<feature type="domain" description="HicB-like antitoxin of toxin-antitoxin system" evidence="1">
    <location>
        <begin position="6"/>
        <end position="82"/>
    </location>
</feature>
<name>A0A264VV60_PRORE</name>
<protein>
    <recommendedName>
        <fullName evidence="1">HicB-like antitoxin of toxin-antitoxin system domain-containing protein</fullName>
    </recommendedName>
</protein>
<dbReference type="STRING" id="587.RB151_014640"/>
<dbReference type="AlphaFoldDB" id="A0A264VV60"/>
<evidence type="ECO:0000313" key="3">
    <source>
        <dbReference type="EMBL" id="QWQ19465.1"/>
    </source>
</evidence>
<dbReference type="Proteomes" id="UP000216001">
    <property type="component" value="Unassembled WGS sequence"/>
</dbReference>
<reference evidence="3" key="2">
    <citation type="submission" date="2021-06" db="EMBL/GenBank/DDBJ databases">
        <title>Emergence of genetically related NDM-1-producing Providencia rettgeri strains in Argentina.</title>
        <authorList>
            <person name="Pasteran F."/>
            <person name="Meo A."/>
            <person name="Gomez S."/>
            <person name="Derdoy L."/>
            <person name="Albronoz E."/>
            <person name="Faccone D."/>
            <person name="Guerriero L."/>
            <person name="Archuby D."/>
            <person name="Tarzia A."/>
            <person name="Lopez M."/>
            <person name="Corso A."/>
        </authorList>
    </citation>
    <scope>NUCLEOTIDE SEQUENCE</scope>
    <source>
        <strain evidence="3">PreM15628</strain>
    </source>
</reference>
<gene>
    <name evidence="2" type="ORF">CHI95_06730</name>
    <name evidence="3" type="ORF">KOF27_12565</name>
    <name evidence="4" type="ORF">KOF27_22590</name>
</gene>
<accession>A0A264VV60</accession>
<proteinExistence type="predicted"/>
<reference evidence="4" key="3">
    <citation type="submission" date="2023-04" db="EMBL/GenBank/DDBJ databases">
        <title>Co-integrate Col3M blaNDM-1-harbouring plasmids in clinical Providencia rettgeri isolates from Argentina.</title>
        <authorList>
            <person name="de Belder D."/>
            <person name="Martino F."/>
            <person name="Tijet N."/>
            <person name="Melano R.G."/>
            <person name="Faccone D."/>
            <person name="de Mendieta J.M."/>
            <person name="Rapoport M."/>
            <person name="Albornoz E."/>
            <person name="Petroni A."/>
            <person name="Tuduri E."/>
            <person name="Derdoy L."/>
            <person name="Cogut S."/>
            <person name="Errecalde L."/>
            <person name="Pasteran F."/>
            <person name="Corso A."/>
            <person name="Gomez S.A."/>
        </authorList>
    </citation>
    <scope>NUCLEOTIDE SEQUENCE</scope>
    <source>
        <strain evidence="4">PreM15628</strain>
        <plasmid evidence="4">p15628C_2</plasmid>
    </source>
</reference>
<evidence type="ECO:0000313" key="6">
    <source>
        <dbReference type="Proteomes" id="UP000682358"/>
    </source>
</evidence>
<dbReference type="Pfam" id="PF15970">
    <property type="entry name" value="HicB-like_2"/>
    <property type="match status" value="1"/>
</dbReference>
<keyword evidence="4" id="KW-0614">Plasmid</keyword>
<sequence>MFNYQATIEFIEEENVYEINFSDFPDLQGVSYCREDVELEAQEILLASFAEHIELRKPIPLATQQKNGEAFTVYLPIICCLKIALHNAILNSAMQRVDLARRLNINAQQIERLLDIHYTSKIDLLEQALYILGVEPSITVTQKIFDNNIS</sequence>
<dbReference type="EMBL" id="CP123375">
    <property type="protein sequence ID" value="WHT96131.1"/>
    <property type="molecule type" value="Genomic_DNA"/>
</dbReference>
<evidence type="ECO:0000259" key="1">
    <source>
        <dbReference type="Pfam" id="PF15970"/>
    </source>
</evidence>
<dbReference type="GeneID" id="92275483"/>
<dbReference type="Proteomes" id="UP000682358">
    <property type="component" value="Chromosome"/>
</dbReference>
<dbReference type="InterPro" id="IPR031807">
    <property type="entry name" value="HicB-like"/>
</dbReference>
<reference evidence="2 5" key="1">
    <citation type="submission" date="2017-07" db="EMBL/GenBank/DDBJ databases">
        <title>blaIMP-27 on transferable plasmids in Proteus mirabilis and Providencia rettgeri.</title>
        <authorList>
            <person name="Potter R."/>
        </authorList>
    </citation>
    <scope>NUCLEOTIDE SEQUENCE [LARGE SCALE GENOMIC DNA]</scope>
    <source>
        <strain evidence="2 5">PR1</strain>
    </source>
</reference>
<evidence type="ECO:0000313" key="4">
    <source>
        <dbReference type="EMBL" id="WHT96131.1"/>
    </source>
</evidence>
<dbReference type="Proteomes" id="UP000682358">
    <property type="component" value="Plasmid p15628C_2"/>
</dbReference>
<evidence type="ECO:0000313" key="5">
    <source>
        <dbReference type="Proteomes" id="UP000216001"/>
    </source>
</evidence>
<geneLocation type="plasmid" evidence="4 6">
    <name>p15628C_2</name>
</geneLocation>
<organism evidence="2 5">
    <name type="scientific">Providencia rettgeri</name>
    <dbReference type="NCBI Taxonomy" id="587"/>
    <lineage>
        <taxon>Bacteria</taxon>
        <taxon>Pseudomonadati</taxon>
        <taxon>Pseudomonadota</taxon>
        <taxon>Gammaproteobacteria</taxon>
        <taxon>Enterobacterales</taxon>
        <taxon>Morganellaceae</taxon>
        <taxon>Providencia</taxon>
    </lineage>
</organism>
<dbReference type="RefSeq" id="WP_094961159.1">
    <property type="nucleotide sequence ID" value="NZ_CAHPQZ010000096.1"/>
</dbReference>
<dbReference type="EMBL" id="NOWC01000006">
    <property type="protein sequence ID" value="OZS75201.1"/>
    <property type="molecule type" value="Genomic_DNA"/>
</dbReference>